<dbReference type="GO" id="GO:0031956">
    <property type="term" value="F:medium-chain fatty acid-CoA ligase activity"/>
    <property type="evidence" value="ECO:0007669"/>
    <property type="project" value="TreeGrafter"/>
</dbReference>
<dbReference type="AlphaFoldDB" id="H0F1E7"/>
<name>H0F1E7_9BURK</name>
<dbReference type="Gene3D" id="3.30.300.30">
    <property type="match status" value="1"/>
</dbReference>
<sequence length="549" mass="58862">MSATVHQAFLDTASRYGELPFLCILPETAAAYGIAPGELTYASAARAIETLRAAYARAGYGHGHRAGLLLENRPAFFLHWLALNALGVSVVPINPDLRAAELEYLAGHSEIALAVALPERHADLLAAATRAGRELRVMGPDDAPPAAPFAAPLQGTPLSELTECALLYTSGTTGRPKGCILPNRYFLHAGGWYARIGGLAALRPGQERMLTPLPLVHMNAMAYSAMAMVLTGGCLIPLDRFHPRTWWDSVRESRATVLHYLGVMPAILMKAEPSGHDPQPAIRFGFGAGVDRKLHAPFEARFGFPLLEAWAMTETGAGAVVIANHEPRHVGTSSFGSEEDDIDVRIVTDAGAPAAIGEPGELLVRHAGDDPRYGFFAGYLKDEAATSEAWEGGWFHTGDIVRREADGALRFVDRKKNVIRRSGENISAVEVESVLMQHPLVKAVAVAAVPDAVRGDEVLACVVPETLPADAAAMAEAARSIVEWSLDQLAYYKAPGYVAFVDSLPLTTTNKIQRGEMKALAPTLPGTARCVETCHMKKKRTASAEGTSR</sequence>
<dbReference type="Pfam" id="PF00501">
    <property type="entry name" value="AMP-binding"/>
    <property type="match status" value="1"/>
</dbReference>
<evidence type="ECO:0000256" key="1">
    <source>
        <dbReference type="ARBA" id="ARBA00006432"/>
    </source>
</evidence>
<protein>
    <submittedName>
        <fullName evidence="5">AMP-binding protein</fullName>
    </submittedName>
</protein>
<dbReference type="PANTHER" id="PTHR43201:SF5">
    <property type="entry name" value="MEDIUM-CHAIN ACYL-COA LIGASE ACSF2, MITOCHONDRIAL"/>
    <property type="match status" value="1"/>
</dbReference>
<dbReference type="PROSITE" id="PS00455">
    <property type="entry name" value="AMP_BINDING"/>
    <property type="match status" value="1"/>
</dbReference>
<dbReference type="eggNOG" id="COG0318">
    <property type="taxonomic scope" value="Bacteria"/>
</dbReference>
<evidence type="ECO:0000256" key="2">
    <source>
        <dbReference type="ARBA" id="ARBA00022598"/>
    </source>
</evidence>
<evidence type="ECO:0000313" key="5">
    <source>
        <dbReference type="EMBL" id="EHK67825.1"/>
    </source>
</evidence>
<keyword evidence="2" id="KW-0436">Ligase</keyword>
<dbReference type="Pfam" id="PF13193">
    <property type="entry name" value="AMP-binding_C"/>
    <property type="match status" value="1"/>
</dbReference>
<comment type="similarity">
    <text evidence="1">Belongs to the ATP-dependent AMP-binding enzyme family.</text>
</comment>
<dbReference type="EMBL" id="AGUF01000013">
    <property type="protein sequence ID" value="EHK67825.1"/>
    <property type="molecule type" value="Genomic_DNA"/>
</dbReference>
<dbReference type="RefSeq" id="WP_008158667.1">
    <property type="nucleotide sequence ID" value="NZ_AGUF01000013.1"/>
</dbReference>
<dbReference type="GO" id="GO:0006631">
    <property type="term" value="P:fatty acid metabolic process"/>
    <property type="evidence" value="ECO:0007669"/>
    <property type="project" value="TreeGrafter"/>
</dbReference>
<evidence type="ECO:0000313" key="6">
    <source>
        <dbReference type="Proteomes" id="UP000003113"/>
    </source>
</evidence>
<dbReference type="Gene3D" id="3.40.50.12780">
    <property type="entry name" value="N-terminal domain of ligase-like"/>
    <property type="match status" value="1"/>
</dbReference>
<dbReference type="InterPro" id="IPR025110">
    <property type="entry name" value="AMP-bd_C"/>
</dbReference>
<feature type="domain" description="AMP-dependent synthetase/ligase" evidence="3">
    <location>
        <begin position="36"/>
        <end position="367"/>
    </location>
</feature>
<gene>
    <name evidence="5" type="ORF">KYC_02904</name>
</gene>
<evidence type="ECO:0000259" key="3">
    <source>
        <dbReference type="Pfam" id="PF00501"/>
    </source>
</evidence>
<dbReference type="STRING" id="477184.KYC_02904"/>
<dbReference type="InterPro" id="IPR020845">
    <property type="entry name" value="AMP-binding_CS"/>
</dbReference>
<dbReference type="OrthoDB" id="9766486at2"/>
<keyword evidence="6" id="KW-1185">Reference proteome</keyword>
<feature type="domain" description="AMP-binding enzyme C-terminal" evidence="4">
    <location>
        <begin position="430"/>
        <end position="511"/>
    </location>
</feature>
<dbReference type="Proteomes" id="UP000003113">
    <property type="component" value="Unassembled WGS sequence"/>
</dbReference>
<dbReference type="InterPro" id="IPR000873">
    <property type="entry name" value="AMP-dep_synth/lig_dom"/>
</dbReference>
<dbReference type="InterPro" id="IPR042099">
    <property type="entry name" value="ANL_N_sf"/>
</dbReference>
<proteinExistence type="inferred from homology"/>
<evidence type="ECO:0000259" key="4">
    <source>
        <dbReference type="Pfam" id="PF13193"/>
    </source>
</evidence>
<organism evidence="5 6">
    <name type="scientific">Achromobacter arsenitoxydans SY8</name>
    <dbReference type="NCBI Taxonomy" id="477184"/>
    <lineage>
        <taxon>Bacteria</taxon>
        <taxon>Pseudomonadati</taxon>
        <taxon>Pseudomonadota</taxon>
        <taxon>Betaproteobacteria</taxon>
        <taxon>Burkholderiales</taxon>
        <taxon>Alcaligenaceae</taxon>
        <taxon>Achromobacter</taxon>
    </lineage>
</organism>
<dbReference type="PANTHER" id="PTHR43201">
    <property type="entry name" value="ACYL-COA SYNTHETASE"/>
    <property type="match status" value="1"/>
</dbReference>
<dbReference type="InterPro" id="IPR045851">
    <property type="entry name" value="AMP-bd_C_sf"/>
</dbReference>
<dbReference type="SUPFAM" id="SSF56801">
    <property type="entry name" value="Acetyl-CoA synthetase-like"/>
    <property type="match status" value="1"/>
</dbReference>
<reference evidence="5 6" key="1">
    <citation type="journal article" date="2012" name="J. Bacteriol.">
        <title>Genome sequence of the highly efficient arsenite-oxidizing bacterium Achromobacter arsenitoxydans SY8.</title>
        <authorList>
            <person name="Li X."/>
            <person name="Hu Y."/>
            <person name="Gong J."/>
            <person name="Lin Y."/>
            <person name="Johnstone L."/>
            <person name="Rensing C."/>
            <person name="Wang G."/>
        </authorList>
    </citation>
    <scope>NUCLEOTIDE SEQUENCE [LARGE SCALE GENOMIC DNA]</scope>
    <source>
        <strain evidence="5 6">SY8</strain>
    </source>
</reference>
<dbReference type="PATRIC" id="fig|477184.5.peg.571"/>
<comment type="caution">
    <text evidence="5">The sequence shown here is derived from an EMBL/GenBank/DDBJ whole genome shotgun (WGS) entry which is preliminary data.</text>
</comment>
<accession>H0F1E7</accession>